<proteinExistence type="predicted"/>
<dbReference type="SUPFAM" id="SSF82199">
    <property type="entry name" value="SET domain"/>
    <property type="match status" value="1"/>
</dbReference>
<dbReference type="InterPro" id="IPR001214">
    <property type="entry name" value="SET_dom"/>
</dbReference>
<dbReference type="InterPro" id="IPR050869">
    <property type="entry name" value="H3K4_H4K5_MeTrfase"/>
</dbReference>
<dbReference type="PANTHER" id="PTHR12197">
    <property type="entry name" value="HISTONE-LYSINE N-METHYLTRANSFERASE SMYD"/>
    <property type="match status" value="1"/>
</dbReference>
<protein>
    <recommendedName>
        <fullName evidence="1">SET domain-containing protein</fullName>
    </recommendedName>
</protein>
<evidence type="ECO:0000313" key="2">
    <source>
        <dbReference type="EMBL" id="KAF2858198.1"/>
    </source>
</evidence>
<dbReference type="OrthoDB" id="438641at2759"/>
<dbReference type="PROSITE" id="PS50280">
    <property type="entry name" value="SET"/>
    <property type="match status" value="1"/>
</dbReference>
<dbReference type="PANTHER" id="PTHR12197:SF251">
    <property type="entry name" value="EG:BACR7C10.4 PROTEIN"/>
    <property type="match status" value="1"/>
</dbReference>
<dbReference type="AlphaFoldDB" id="A0A6A7BUM2"/>
<dbReference type="Pfam" id="PF00856">
    <property type="entry name" value="SET"/>
    <property type="match status" value="1"/>
</dbReference>
<gene>
    <name evidence="2" type="ORF">K470DRAFT_221698</name>
</gene>
<dbReference type="InterPro" id="IPR046341">
    <property type="entry name" value="SET_dom_sf"/>
</dbReference>
<organism evidence="2 3">
    <name type="scientific">Piedraia hortae CBS 480.64</name>
    <dbReference type="NCBI Taxonomy" id="1314780"/>
    <lineage>
        <taxon>Eukaryota</taxon>
        <taxon>Fungi</taxon>
        <taxon>Dikarya</taxon>
        <taxon>Ascomycota</taxon>
        <taxon>Pezizomycotina</taxon>
        <taxon>Dothideomycetes</taxon>
        <taxon>Dothideomycetidae</taxon>
        <taxon>Capnodiales</taxon>
        <taxon>Piedraiaceae</taxon>
        <taxon>Piedraia</taxon>
    </lineage>
</organism>
<dbReference type="CDD" id="cd20071">
    <property type="entry name" value="SET_SMYD"/>
    <property type="match status" value="1"/>
</dbReference>
<accession>A0A6A7BUM2</accession>
<name>A0A6A7BUM2_9PEZI</name>
<evidence type="ECO:0000313" key="3">
    <source>
        <dbReference type="Proteomes" id="UP000799421"/>
    </source>
</evidence>
<dbReference type="EMBL" id="MU006015">
    <property type="protein sequence ID" value="KAF2858198.1"/>
    <property type="molecule type" value="Genomic_DNA"/>
</dbReference>
<keyword evidence="3" id="KW-1185">Reference proteome</keyword>
<evidence type="ECO:0000259" key="1">
    <source>
        <dbReference type="PROSITE" id="PS50280"/>
    </source>
</evidence>
<dbReference type="Proteomes" id="UP000799421">
    <property type="component" value="Unassembled WGS sequence"/>
</dbReference>
<reference evidence="2" key="1">
    <citation type="journal article" date="2020" name="Stud. Mycol.">
        <title>101 Dothideomycetes genomes: a test case for predicting lifestyles and emergence of pathogens.</title>
        <authorList>
            <person name="Haridas S."/>
            <person name="Albert R."/>
            <person name="Binder M."/>
            <person name="Bloem J."/>
            <person name="Labutti K."/>
            <person name="Salamov A."/>
            <person name="Andreopoulos B."/>
            <person name="Baker S."/>
            <person name="Barry K."/>
            <person name="Bills G."/>
            <person name="Bluhm B."/>
            <person name="Cannon C."/>
            <person name="Castanera R."/>
            <person name="Culley D."/>
            <person name="Daum C."/>
            <person name="Ezra D."/>
            <person name="Gonzalez J."/>
            <person name="Henrissat B."/>
            <person name="Kuo A."/>
            <person name="Liang C."/>
            <person name="Lipzen A."/>
            <person name="Lutzoni F."/>
            <person name="Magnuson J."/>
            <person name="Mondo S."/>
            <person name="Nolan M."/>
            <person name="Ohm R."/>
            <person name="Pangilinan J."/>
            <person name="Park H.-J."/>
            <person name="Ramirez L."/>
            <person name="Alfaro M."/>
            <person name="Sun H."/>
            <person name="Tritt A."/>
            <person name="Yoshinaga Y."/>
            <person name="Zwiers L.-H."/>
            <person name="Turgeon B."/>
            <person name="Goodwin S."/>
            <person name="Spatafora J."/>
            <person name="Crous P."/>
            <person name="Grigoriev I."/>
        </authorList>
    </citation>
    <scope>NUCLEOTIDE SEQUENCE</scope>
    <source>
        <strain evidence="2">CBS 480.64</strain>
    </source>
</reference>
<feature type="domain" description="SET" evidence="1">
    <location>
        <begin position="192"/>
        <end position="418"/>
    </location>
</feature>
<sequence>MDRSFDLLAYKPSLWQSIRAPCQGTEIAATPNGPELQELATALAWQTKLISRHPYNPQNWIMRAKTLEKLQYPELVVGDAHKAVLLCGYLATQARHSSQWRLGYGMDFWMSDDQTSSDDETEKIQSHILHIRHQAEELWSNHLPRGPHLASEGLYFQRKYPWMEPRHGGRDEGLISAINEEFQTKAPKGKTPCCVLRRDAVGDAGSEAIGVFATRGITAKSTILMDKTQVWGCTGPGVGKSPRKIEYGCANPMHPNITGEDTPNLGWIRDELGGDAAEAIMRCRLLFYCLRDGVSHPLDHPLVARLTPNYYQLQPGRFQADYDIELPVSWLQRCGMDIFAAITKQNYDTWVLFTLWARISNNSWSDPIHTGLQPLFSFFNHSCEPNASWSVVPHDHTTLHVVAARDISAGDQIFIHYAGYNSDDMCQVRRKTLRRWFGGDCLCTRCVREEKEARLEDPKTPTTTSSSWDLGPKPVFPEDLVGSSWC</sequence>
<dbReference type="GO" id="GO:0005634">
    <property type="term" value="C:nucleus"/>
    <property type="evidence" value="ECO:0007669"/>
    <property type="project" value="TreeGrafter"/>
</dbReference>
<dbReference type="Gene3D" id="2.170.270.10">
    <property type="entry name" value="SET domain"/>
    <property type="match status" value="1"/>
</dbReference>